<protein>
    <submittedName>
        <fullName evidence="7">Response regulator transcription factor</fullName>
    </submittedName>
</protein>
<dbReference type="InterPro" id="IPR001789">
    <property type="entry name" value="Sig_transdc_resp-reg_receiver"/>
</dbReference>
<dbReference type="Proteomes" id="UP000746649">
    <property type="component" value="Unassembled WGS sequence"/>
</dbReference>
<dbReference type="RefSeq" id="WP_042289351.1">
    <property type="nucleotide sequence ID" value="NZ_CABLBY010000009.1"/>
</dbReference>
<comment type="caution">
    <text evidence="4">Lacks conserved residue(s) required for the propagation of feature annotation.</text>
</comment>
<evidence type="ECO:0000256" key="3">
    <source>
        <dbReference type="ARBA" id="ARBA00023125"/>
    </source>
</evidence>
<dbReference type="SUPFAM" id="SSF52172">
    <property type="entry name" value="CheY-like"/>
    <property type="match status" value="1"/>
</dbReference>
<dbReference type="PROSITE" id="PS50110">
    <property type="entry name" value="RESPONSE_REGULATORY"/>
    <property type="match status" value="1"/>
</dbReference>
<dbReference type="CDD" id="cd06170">
    <property type="entry name" value="LuxR_C_like"/>
    <property type="match status" value="1"/>
</dbReference>
<dbReference type="InterPro" id="IPR039420">
    <property type="entry name" value="WalR-like"/>
</dbReference>
<feature type="domain" description="HTH luxR-type" evidence="5">
    <location>
        <begin position="151"/>
        <end position="216"/>
    </location>
</feature>
<evidence type="ECO:0000313" key="7">
    <source>
        <dbReference type="EMBL" id="MBJ8381628.1"/>
    </source>
</evidence>
<gene>
    <name evidence="7" type="ORF">I6M88_11665</name>
</gene>
<reference evidence="7 8" key="1">
    <citation type="submission" date="2020-11" db="EMBL/GenBank/DDBJ databases">
        <title>Enhanced detection system for hospital associated transmission using whole genome sequencing surveillance.</title>
        <authorList>
            <person name="Harrison L.H."/>
            <person name="Van Tyne D."/>
            <person name="Marsh J.W."/>
            <person name="Griffith M.P."/>
            <person name="Snyder D.J."/>
            <person name="Cooper V.S."/>
            <person name="Mustapha M."/>
        </authorList>
    </citation>
    <scope>NUCLEOTIDE SEQUENCE [LARGE SCALE GENOMIC DNA]</scope>
    <source>
        <strain evidence="7 8">CB00117</strain>
    </source>
</reference>
<evidence type="ECO:0000256" key="1">
    <source>
        <dbReference type="ARBA" id="ARBA00022553"/>
    </source>
</evidence>
<keyword evidence="3" id="KW-0238">DNA-binding</keyword>
<dbReference type="SMART" id="SM00421">
    <property type="entry name" value="HTH_LUXR"/>
    <property type="match status" value="1"/>
</dbReference>
<organism evidence="7 8">
    <name type="scientific">Citrobacter sedlakii</name>
    <dbReference type="NCBI Taxonomy" id="67826"/>
    <lineage>
        <taxon>Bacteria</taxon>
        <taxon>Pseudomonadati</taxon>
        <taxon>Pseudomonadota</taxon>
        <taxon>Gammaproteobacteria</taxon>
        <taxon>Enterobacterales</taxon>
        <taxon>Enterobacteriaceae</taxon>
        <taxon>Citrobacter</taxon>
        <taxon>Citrobacter freundii complex</taxon>
    </lineage>
</organism>
<dbReference type="InterPro" id="IPR058245">
    <property type="entry name" value="NreC/VraR/RcsB-like_REC"/>
</dbReference>
<dbReference type="PRINTS" id="PR00038">
    <property type="entry name" value="HTHLUXR"/>
</dbReference>
<keyword evidence="1" id="KW-0597">Phosphoprotein</keyword>
<dbReference type="InterPro" id="IPR016032">
    <property type="entry name" value="Sig_transdc_resp-reg_C-effctor"/>
</dbReference>
<dbReference type="Pfam" id="PF00196">
    <property type="entry name" value="GerE"/>
    <property type="match status" value="1"/>
</dbReference>
<dbReference type="PANTHER" id="PTHR43214">
    <property type="entry name" value="TWO-COMPONENT RESPONSE REGULATOR"/>
    <property type="match status" value="1"/>
</dbReference>
<dbReference type="InterPro" id="IPR000792">
    <property type="entry name" value="Tscrpt_reg_LuxR_C"/>
</dbReference>
<evidence type="ECO:0000256" key="4">
    <source>
        <dbReference type="PROSITE-ProRule" id="PRU00169"/>
    </source>
</evidence>
<dbReference type="PANTHER" id="PTHR43214:SF17">
    <property type="entry name" value="TRANSCRIPTIONAL REGULATORY PROTEIN RCSB"/>
    <property type="match status" value="1"/>
</dbReference>
<dbReference type="SUPFAM" id="SSF46894">
    <property type="entry name" value="C-terminal effector domain of the bipartite response regulators"/>
    <property type="match status" value="1"/>
</dbReference>
<accession>A0ABS0ZS43</accession>
<sequence>MSVKIAIADEHPLIRRGIRAMIEGLDRSCASSGSHFSLLEDVGSTSSLLTLLAGETPDILLLGYMLNTAQHLHPHCDLDGLALIKKLHQKYPALKVVLIAPFKSPQLIRLTLEAGAKAYVSHALSETVLRDTLNCVIKDEVYIEPSLMKGFLQSEESLSAREIDVLRFLCKGGNLTDVSRQMHLSIKTVSAHKIRAMEKLRVKNDSQLYCLLARSRILDIMT</sequence>
<dbReference type="InterPro" id="IPR011006">
    <property type="entry name" value="CheY-like_superfamily"/>
</dbReference>
<evidence type="ECO:0000313" key="8">
    <source>
        <dbReference type="Proteomes" id="UP000746649"/>
    </source>
</evidence>
<name>A0ABS0ZS43_9ENTR</name>
<dbReference type="CDD" id="cd17535">
    <property type="entry name" value="REC_NarL-like"/>
    <property type="match status" value="1"/>
</dbReference>
<dbReference type="PROSITE" id="PS50043">
    <property type="entry name" value="HTH_LUXR_2"/>
    <property type="match status" value="1"/>
</dbReference>
<keyword evidence="8" id="KW-1185">Reference proteome</keyword>
<dbReference type="EMBL" id="JADWND010000004">
    <property type="protein sequence ID" value="MBJ8381628.1"/>
    <property type="molecule type" value="Genomic_DNA"/>
</dbReference>
<proteinExistence type="predicted"/>
<feature type="domain" description="Response regulatory" evidence="6">
    <location>
        <begin position="4"/>
        <end position="137"/>
    </location>
</feature>
<evidence type="ECO:0000259" key="6">
    <source>
        <dbReference type="PROSITE" id="PS50110"/>
    </source>
</evidence>
<keyword evidence="2" id="KW-0902">Two-component regulatory system</keyword>
<evidence type="ECO:0000259" key="5">
    <source>
        <dbReference type="PROSITE" id="PS50043"/>
    </source>
</evidence>
<comment type="caution">
    <text evidence="7">The sequence shown here is derived from an EMBL/GenBank/DDBJ whole genome shotgun (WGS) entry which is preliminary data.</text>
</comment>
<dbReference type="Gene3D" id="3.40.50.2300">
    <property type="match status" value="1"/>
</dbReference>
<evidence type="ECO:0000256" key="2">
    <source>
        <dbReference type="ARBA" id="ARBA00023012"/>
    </source>
</evidence>